<reference evidence="1 2" key="1">
    <citation type="submission" date="2019-02" db="EMBL/GenBank/DDBJ databases">
        <title>Genomic Encyclopedia of Type Strains, Phase IV (KMG-IV): sequencing the most valuable type-strain genomes for metagenomic binning, comparative biology and taxonomic classification.</title>
        <authorList>
            <person name="Goeker M."/>
        </authorList>
    </citation>
    <scope>NUCLEOTIDE SEQUENCE [LARGE SCALE GENOMIC DNA]</scope>
    <source>
        <strain evidence="1 2">K24</strain>
    </source>
</reference>
<dbReference type="OrthoDB" id="8688053at2"/>
<dbReference type="EMBL" id="SGXC01000002">
    <property type="protein sequence ID" value="RZS81402.1"/>
    <property type="molecule type" value="Genomic_DNA"/>
</dbReference>
<keyword evidence="2" id="KW-1185">Reference proteome</keyword>
<protein>
    <submittedName>
        <fullName evidence="1">Uncharacterized protein</fullName>
    </submittedName>
</protein>
<dbReference type="AlphaFoldDB" id="A0A4Q7NE67"/>
<accession>A0A4Q7NE67</accession>
<evidence type="ECO:0000313" key="2">
    <source>
        <dbReference type="Proteomes" id="UP000292445"/>
    </source>
</evidence>
<comment type="caution">
    <text evidence="1">The sequence shown here is derived from an EMBL/GenBank/DDBJ whole genome shotgun (WGS) entry which is preliminary data.</text>
</comment>
<name>A0A4Q7NE67_9BURK</name>
<sequence length="99" mass="11135">MQIHQGVVELLVLSGIDREGHLAWIFVPSGWDITRLERKFPFSGHARASRRRALVSVQTARELMHRYGTNPVLEIPGKSSLADLLSDDLSGVRMLISRD</sequence>
<gene>
    <name evidence="1" type="ORF">EV675_4025</name>
</gene>
<dbReference type="RefSeq" id="WP_130359173.1">
    <property type="nucleotide sequence ID" value="NZ_SGXC01000002.1"/>
</dbReference>
<evidence type="ECO:0000313" key="1">
    <source>
        <dbReference type="EMBL" id="RZS81402.1"/>
    </source>
</evidence>
<dbReference type="Proteomes" id="UP000292445">
    <property type="component" value="Unassembled WGS sequence"/>
</dbReference>
<organism evidence="1 2">
    <name type="scientific">Pigmentiphaga kullae</name>
    <dbReference type="NCBI Taxonomy" id="151784"/>
    <lineage>
        <taxon>Bacteria</taxon>
        <taxon>Pseudomonadati</taxon>
        <taxon>Pseudomonadota</taxon>
        <taxon>Betaproteobacteria</taxon>
        <taxon>Burkholderiales</taxon>
        <taxon>Alcaligenaceae</taxon>
        <taxon>Pigmentiphaga</taxon>
    </lineage>
</organism>
<proteinExistence type="predicted"/>